<comment type="caution">
    <text evidence="1">The sequence shown here is derived from an EMBL/GenBank/DDBJ whole genome shotgun (WGS) entry which is preliminary data.</text>
</comment>
<dbReference type="AlphaFoldDB" id="A0A0F9N822"/>
<reference evidence="1" key="1">
    <citation type="journal article" date="2015" name="Nature">
        <title>Complex archaea that bridge the gap between prokaryotes and eukaryotes.</title>
        <authorList>
            <person name="Spang A."/>
            <person name="Saw J.H."/>
            <person name="Jorgensen S.L."/>
            <person name="Zaremba-Niedzwiedzka K."/>
            <person name="Martijn J."/>
            <person name="Lind A.E."/>
            <person name="van Eijk R."/>
            <person name="Schleper C."/>
            <person name="Guy L."/>
            <person name="Ettema T.J."/>
        </authorList>
    </citation>
    <scope>NUCLEOTIDE SEQUENCE</scope>
</reference>
<organism evidence="1">
    <name type="scientific">marine sediment metagenome</name>
    <dbReference type="NCBI Taxonomy" id="412755"/>
    <lineage>
        <taxon>unclassified sequences</taxon>
        <taxon>metagenomes</taxon>
        <taxon>ecological metagenomes</taxon>
    </lineage>
</organism>
<proteinExistence type="predicted"/>
<accession>A0A0F9N822</accession>
<sequence>MSNKFILKGDKELERKLKMLGRSTVENILEEAVLAAAEPIQKQASSNAPRETGNLSDSIEIEIGEKSHGKVEVKIGPGKNAFYGKFVELGTVNAPPHPFLRPAVKQKKNEAFNEFSKVVRKALNTVREK</sequence>
<evidence type="ECO:0000313" key="1">
    <source>
        <dbReference type="EMBL" id="KKN14049.1"/>
    </source>
</evidence>
<name>A0A0F9N822_9ZZZZ</name>
<gene>
    <name evidence="1" type="ORF">LCGC14_1000140</name>
</gene>
<protein>
    <recommendedName>
        <fullName evidence="2">HK97 gp10 family phage protein</fullName>
    </recommendedName>
</protein>
<dbReference type="Pfam" id="PF04883">
    <property type="entry name" value="HK97-gp10_like"/>
    <property type="match status" value="1"/>
</dbReference>
<dbReference type="InterPro" id="IPR010064">
    <property type="entry name" value="HK97-gp10_tail"/>
</dbReference>
<dbReference type="NCBIfam" id="TIGR01725">
    <property type="entry name" value="phge_HK97_gp10"/>
    <property type="match status" value="1"/>
</dbReference>
<evidence type="ECO:0008006" key="2">
    <source>
        <dbReference type="Google" id="ProtNLM"/>
    </source>
</evidence>
<dbReference type="EMBL" id="LAZR01003858">
    <property type="protein sequence ID" value="KKN14049.1"/>
    <property type="molecule type" value="Genomic_DNA"/>
</dbReference>